<organism evidence="1 2">
    <name type="scientific">Salix suchowensis</name>
    <dbReference type="NCBI Taxonomy" id="1278906"/>
    <lineage>
        <taxon>Eukaryota</taxon>
        <taxon>Viridiplantae</taxon>
        <taxon>Streptophyta</taxon>
        <taxon>Embryophyta</taxon>
        <taxon>Tracheophyta</taxon>
        <taxon>Spermatophyta</taxon>
        <taxon>Magnoliopsida</taxon>
        <taxon>eudicotyledons</taxon>
        <taxon>Gunneridae</taxon>
        <taxon>Pentapetalae</taxon>
        <taxon>rosids</taxon>
        <taxon>fabids</taxon>
        <taxon>Malpighiales</taxon>
        <taxon>Salicaceae</taxon>
        <taxon>Saliceae</taxon>
        <taxon>Salix</taxon>
    </lineage>
</organism>
<accession>A0ABQ9CDJ4</accession>
<evidence type="ECO:0000313" key="1">
    <source>
        <dbReference type="EMBL" id="KAJ6396338.1"/>
    </source>
</evidence>
<proteinExistence type="predicted"/>
<dbReference type="EMBL" id="JAPFFI010000004">
    <property type="protein sequence ID" value="KAJ6396338.1"/>
    <property type="molecule type" value="Genomic_DNA"/>
</dbReference>
<sequence>MALCQKVSYLKNYHCGSETGTDKGRLQYVPTSEFYVQNKH</sequence>
<gene>
    <name evidence="1" type="ORF">OIU77_021382</name>
</gene>
<reference evidence="1" key="2">
    <citation type="journal article" date="2023" name="Int. J. Mol. Sci.">
        <title>De Novo Assembly and Annotation of 11 Diverse Shrub Willow (Salix) Genomes Reveals Novel Gene Organization in Sex-Linked Regions.</title>
        <authorList>
            <person name="Hyden B."/>
            <person name="Feng K."/>
            <person name="Yates T.B."/>
            <person name="Jawdy S."/>
            <person name="Cereghino C."/>
            <person name="Smart L.B."/>
            <person name="Muchero W."/>
        </authorList>
    </citation>
    <scope>NUCLEOTIDE SEQUENCE</scope>
    <source>
        <tissue evidence="1">Shoot tip</tissue>
    </source>
</reference>
<comment type="caution">
    <text evidence="1">The sequence shown here is derived from an EMBL/GenBank/DDBJ whole genome shotgun (WGS) entry which is preliminary data.</text>
</comment>
<protein>
    <submittedName>
        <fullName evidence="1">Uncharacterized protein</fullName>
    </submittedName>
</protein>
<evidence type="ECO:0000313" key="2">
    <source>
        <dbReference type="Proteomes" id="UP001141253"/>
    </source>
</evidence>
<dbReference type="Proteomes" id="UP001141253">
    <property type="component" value="Chromosome 4"/>
</dbReference>
<keyword evidence="2" id="KW-1185">Reference proteome</keyword>
<reference evidence="1" key="1">
    <citation type="submission" date="2022-10" db="EMBL/GenBank/DDBJ databases">
        <authorList>
            <person name="Hyden B.L."/>
            <person name="Feng K."/>
            <person name="Yates T."/>
            <person name="Jawdy S."/>
            <person name="Smart L.B."/>
            <person name="Muchero W."/>
        </authorList>
    </citation>
    <scope>NUCLEOTIDE SEQUENCE</scope>
    <source>
        <tissue evidence="1">Shoot tip</tissue>
    </source>
</reference>
<name>A0ABQ9CDJ4_9ROSI</name>